<keyword evidence="3" id="KW-1185">Reference proteome</keyword>
<gene>
    <name evidence="2" type="ORF">NEMVEDRAFT_v1g238758</name>
</gene>
<sequence>MTRIHEKVKLRIAVVVLDGWLSKDYPTRRVGDKKMSLYRNERMYTEPPKTYDITKTNYHGYNDDYWRKRSEGYSQSYSWTDKNEENPFSPLTEKSSPLDKYAYDPVETRTKYFGDSGFNNNMYKYGEFGSKDQGARTYTLQEEPMDGDDYTRGKLYGNMSYDRKYERGYENVNEPDRYDADLETRYSVNPEDDVIFIANREDSPDDGVPINEGVGAYKNSGPGGSVPDGAFRDYRVMNGGLYNVHDAKEPEETSEYMNGLHNGRIDDCEDEITEQKEERNEVYANPELIESLLETEPKVSYRHKLGYTKFVSVIPEENRYVSAVNYLSDRIELRLCGARYSPKKCYSIPDLYNIVLKPLPRVEENVNVQTQSLDYAFDDKEGILRYRPPKHDHLKEMYVTQYTHNFDSEEPKSHIAGWKVDVEPNGIPHERSRMCVMKSPVVSKSRSRPKRPKSAPPKLYQFDFDDEDVRPTQRVDVAESLSSFPRGGDDDASSIGYAPSDDTSDSSAAYFGSFPRHHEAKFGYSRPKLIRLSGDFPGIRNLEKMRRKKQSMGSTSSGAGIDSTSSFRSGSRSLSSLPESRSLTSLPRTTTEGDYGFSFALTSPTGGEQERGGNEYESYDPFDDEEML</sequence>
<organism evidence="2 3">
    <name type="scientific">Nematostella vectensis</name>
    <name type="common">Starlet sea anemone</name>
    <dbReference type="NCBI Taxonomy" id="45351"/>
    <lineage>
        <taxon>Eukaryota</taxon>
        <taxon>Metazoa</taxon>
        <taxon>Cnidaria</taxon>
        <taxon>Anthozoa</taxon>
        <taxon>Hexacorallia</taxon>
        <taxon>Actiniaria</taxon>
        <taxon>Edwardsiidae</taxon>
        <taxon>Nematostella</taxon>
    </lineage>
</organism>
<reference evidence="2 3" key="1">
    <citation type="journal article" date="2007" name="Science">
        <title>Sea anemone genome reveals ancestral eumetazoan gene repertoire and genomic organization.</title>
        <authorList>
            <person name="Putnam N.H."/>
            <person name="Srivastava M."/>
            <person name="Hellsten U."/>
            <person name="Dirks B."/>
            <person name="Chapman J."/>
            <person name="Salamov A."/>
            <person name="Terry A."/>
            <person name="Shapiro H."/>
            <person name="Lindquist E."/>
            <person name="Kapitonov V.V."/>
            <person name="Jurka J."/>
            <person name="Genikhovich G."/>
            <person name="Grigoriev I.V."/>
            <person name="Lucas S.M."/>
            <person name="Steele R.E."/>
            <person name="Finnerty J.R."/>
            <person name="Technau U."/>
            <person name="Martindale M.Q."/>
            <person name="Rokhsar D.S."/>
        </authorList>
    </citation>
    <scope>NUCLEOTIDE SEQUENCE [LARGE SCALE GENOMIC DNA]</scope>
    <source>
        <strain evidence="3">CH2 X CH6</strain>
    </source>
</reference>
<feature type="region of interest" description="Disordered" evidence="1">
    <location>
        <begin position="545"/>
        <end position="628"/>
    </location>
</feature>
<name>A7RJJ0_NEMVE</name>
<accession>A7RJJ0</accession>
<feature type="compositionally biased region" description="Acidic residues" evidence="1">
    <location>
        <begin position="617"/>
        <end position="628"/>
    </location>
</feature>
<evidence type="ECO:0000313" key="2">
    <source>
        <dbReference type="EMBL" id="EDO48271.1"/>
    </source>
</evidence>
<proteinExistence type="predicted"/>
<dbReference type="InParanoid" id="A7RJJ0"/>
<feature type="region of interest" description="Disordered" evidence="1">
    <location>
        <begin position="435"/>
        <end position="461"/>
    </location>
</feature>
<evidence type="ECO:0000256" key="1">
    <source>
        <dbReference type="SAM" id="MobiDB-lite"/>
    </source>
</evidence>
<feature type="region of interest" description="Disordered" evidence="1">
    <location>
        <begin position="478"/>
        <end position="504"/>
    </location>
</feature>
<dbReference type="EMBL" id="DS469514">
    <property type="protein sequence ID" value="EDO48271.1"/>
    <property type="molecule type" value="Genomic_DNA"/>
</dbReference>
<protein>
    <submittedName>
        <fullName evidence="2">Uncharacterized protein</fullName>
    </submittedName>
</protein>
<dbReference type="AlphaFoldDB" id="A7RJJ0"/>
<evidence type="ECO:0000313" key="3">
    <source>
        <dbReference type="Proteomes" id="UP000001593"/>
    </source>
</evidence>
<dbReference type="Proteomes" id="UP000001593">
    <property type="component" value="Unassembled WGS sequence"/>
</dbReference>
<feature type="compositionally biased region" description="Low complexity" evidence="1">
    <location>
        <begin position="563"/>
        <end position="590"/>
    </location>
</feature>
<dbReference type="HOGENOM" id="CLU_435677_0_0_1"/>